<gene>
    <name evidence="1" type="primary">LOC114336292</name>
</gene>
<accession>A0A6P7G0S2</accession>
<organism evidence="1">
    <name type="scientific">Diabrotica virgifera virgifera</name>
    <name type="common">western corn rootworm</name>
    <dbReference type="NCBI Taxonomy" id="50390"/>
    <lineage>
        <taxon>Eukaryota</taxon>
        <taxon>Metazoa</taxon>
        <taxon>Ecdysozoa</taxon>
        <taxon>Arthropoda</taxon>
        <taxon>Hexapoda</taxon>
        <taxon>Insecta</taxon>
        <taxon>Pterygota</taxon>
        <taxon>Neoptera</taxon>
        <taxon>Endopterygota</taxon>
        <taxon>Coleoptera</taxon>
        <taxon>Polyphaga</taxon>
        <taxon>Cucujiformia</taxon>
        <taxon>Chrysomeloidea</taxon>
        <taxon>Chrysomelidae</taxon>
        <taxon>Galerucinae</taxon>
        <taxon>Diabroticina</taxon>
        <taxon>Diabroticites</taxon>
        <taxon>Diabrotica</taxon>
    </lineage>
</organism>
<dbReference type="InParanoid" id="A0A6P7G0S2"/>
<dbReference type="PANTHER" id="PTHR10773">
    <property type="entry name" value="DNA-DIRECTED RNA POLYMERASES I, II, AND III SUBUNIT RPABC2"/>
    <property type="match status" value="1"/>
</dbReference>
<reference evidence="1" key="1">
    <citation type="submission" date="2025-08" db="UniProtKB">
        <authorList>
            <consortium name="RefSeq"/>
        </authorList>
    </citation>
    <scope>IDENTIFICATION</scope>
    <source>
        <tissue evidence="1">Whole insect</tissue>
    </source>
</reference>
<sequence length="139" mass="16456">MDIVGEIIFRKIFHKQFNVGFHIPKKDKCKKCLMFAKNTDPDKLKEKEQHEKEKEESYARFKSHKKIHKDDSSTLCVSFDLQKVLNTPYSPSMLLYYSRKLAVYNLCFYESGTRKVFCYYWDESNGKRGANEVATILHI</sequence>
<dbReference type="RefSeq" id="XP_028142436.1">
    <property type="nucleotide sequence ID" value="XM_028286635.1"/>
</dbReference>
<dbReference type="PANTHER" id="PTHR10773:SF19">
    <property type="match status" value="1"/>
</dbReference>
<dbReference type="AlphaFoldDB" id="A0A6P7G0S2"/>
<protein>
    <submittedName>
        <fullName evidence="1">Uncharacterized protein LOC114336292 isoform X2</fullName>
    </submittedName>
</protein>
<name>A0A6P7G0S2_DIAVI</name>
<evidence type="ECO:0000313" key="1">
    <source>
        <dbReference type="RefSeq" id="XP_028142436.1"/>
    </source>
</evidence>
<proteinExistence type="predicted"/>